<evidence type="ECO:0000313" key="2">
    <source>
        <dbReference type="Proteomes" id="UP000732105"/>
    </source>
</evidence>
<accession>A0ABX1WU77</accession>
<gene>
    <name evidence="1" type="ORF">ELS83_07050</name>
</gene>
<dbReference type="InterPro" id="IPR025366">
    <property type="entry name" value="DUF4270"/>
</dbReference>
<dbReference type="Proteomes" id="UP000732105">
    <property type="component" value="Unassembled WGS sequence"/>
</dbReference>
<dbReference type="EMBL" id="RZNH01000008">
    <property type="protein sequence ID" value="NOU59571.1"/>
    <property type="molecule type" value="Genomic_DNA"/>
</dbReference>
<evidence type="ECO:0000313" key="1">
    <source>
        <dbReference type="EMBL" id="NOU59571.1"/>
    </source>
</evidence>
<dbReference type="Pfam" id="PF14092">
    <property type="entry name" value="DUF4270"/>
    <property type="match status" value="1"/>
</dbReference>
<keyword evidence="2" id="KW-1185">Reference proteome</keyword>
<reference evidence="1 2" key="1">
    <citation type="submission" date="2018-12" db="EMBL/GenBank/DDBJ databases">
        <title>Marinifilum JC070 sp. nov., a marine bacterium isolated from Yongle Blue Hole in the South China Sea.</title>
        <authorList>
            <person name="Fu T."/>
        </authorList>
    </citation>
    <scope>NUCLEOTIDE SEQUENCE [LARGE SCALE GENOMIC DNA]</scope>
    <source>
        <strain evidence="1 2">JC070</strain>
    </source>
</reference>
<sequence length="499" mass="56321">MMRMRTINVLLFISILTFFISCNSDSYEEHEIGDNLIDQTTDVSLVDTFSIESSTVIMDSVITSGYTSATLGRYDDEYLGDVKSEYYGVLSLNGAFNRSSIDGSVEDVPIRFDSLVFIAYPSGEYYGDTLQTQRVIINRINEDIELPDNEFSFFGHSSFTYDSEPLLDAEFELNPIKQSEYNADIDAHKEDYYGEYFGEGIFIKMESAEAIALGEDIVEKVNEQSDSVTESIQWQKYMKGIVIRPGDNNSVMFRVPLADNRLKLRLYYSDTDYTDAGKQKFHDFPISSSGNNESLSFMNYSSDRSGTPQQLDRLVAQDVELASEETDDLAFIQGGIGMFTKLRIPHIENLNTLGLTGGILGAELVMYPKDNSFDDEMFFLPKEGNGTLRGGHILYTTNISLYNTNENNKFNSALISSSANSNLTMTYVENQANEDESYYSADVTSFVNDVLINGQEYDDALLIGLPVETIGNNFERLIVENDLESDFRIRLRVTYVIQR</sequence>
<name>A0ABX1WU77_9BACT</name>
<organism evidence="1 2">
    <name type="scientific">Marinifilum caeruleilacunae</name>
    <dbReference type="NCBI Taxonomy" id="2499076"/>
    <lineage>
        <taxon>Bacteria</taxon>
        <taxon>Pseudomonadati</taxon>
        <taxon>Bacteroidota</taxon>
        <taxon>Bacteroidia</taxon>
        <taxon>Marinilabiliales</taxon>
        <taxon>Marinifilaceae</taxon>
    </lineage>
</organism>
<comment type="caution">
    <text evidence="1">The sequence shown here is derived from an EMBL/GenBank/DDBJ whole genome shotgun (WGS) entry which is preliminary data.</text>
</comment>
<dbReference type="PROSITE" id="PS51257">
    <property type="entry name" value="PROKAR_LIPOPROTEIN"/>
    <property type="match status" value="1"/>
</dbReference>
<protein>
    <submittedName>
        <fullName evidence="1">DUF4270 family protein</fullName>
    </submittedName>
</protein>
<proteinExistence type="predicted"/>